<proteinExistence type="predicted"/>
<accession>A0A939MLH4</accession>
<sequence>MIAGAFLLLGGFLTFIFTRLNDNRKAQRERDAVWTREVIDRGAKLLECGDKVRDLGLISLNRDISECLVLISEEGGSLLEELRLSARRFSLVMPDSFGPDFKDYMAWSTALLIPPFQQKGQLLALQHQAQASQRIINRIREVNGLPNQAMTSNGYQDLPERVEDVVASALDEIATANREERQQTDS</sequence>
<gene>
    <name evidence="1" type="ORF">J4H92_10870</name>
</gene>
<protein>
    <submittedName>
        <fullName evidence="1">Uncharacterized protein</fullName>
    </submittedName>
</protein>
<name>A0A939MLH4_9MICO</name>
<dbReference type="RefSeq" id="WP_208098204.1">
    <property type="nucleotide sequence ID" value="NZ_JAGDYM010000011.1"/>
</dbReference>
<dbReference type="Proteomes" id="UP000664382">
    <property type="component" value="Unassembled WGS sequence"/>
</dbReference>
<comment type="caution">
    <text evidence="1">The sequence shown here is derived from an EMBL/GenBank/DDBJ whole genome shotgun (WGS) entry which is preliminary data.</text>
</comment>
<evidence type="ECO:0000313" key="1">
    <source>
        <dbReference type="EMBL" id="MBO1902450.1"/>
    </source>
</evidence>
<organism evidence="1 2">
    <name type="scientific">Leucobacter weissii</name>
    <dbReference type="NCBI Taxonomy" id="1983706"/>
    <lineage>
        <taxon>Bacteria</taxon>
        <taxon>Bacillati</taxon>
        <taxon>Actinomycetota</taxon>
        <taxon>Actinomycetes</taxon>
        <taxon>Micrococcales</taxon>
        <taxon>Microbacteriaceae</taxon>
        <taxon>Leucobacter</taxon>
    </lineage>
</organism>
<keyword evidence="2" id="KW-1185">Reference proteome</keyword>
<evidence type="ECO:0000313" key="2">
    <source>
        <dbReference type="Proteomes" id="UP000664382"/>
    </source>
</evidence>
<dbReference type="EMBL" id="JAGDYM010000011">
    <property type="protein sequence ID" value="MBO1902450.1"/>
    <property type="molecule type" value="Genomic_DNA"/>
</dbReference>
<reference evidence="1" key="1">
    <citation type="submission" date="2021-03" db="EMBL/GenBank/DDBJ databases">
        <title>Leucobacter chromiisoli sp. nov., isolated from chromium-containing soil of chemical plant.</title>
        <authorList>
            <person name="Xu Z."/>
        </authorList>
    </citation>
    <scope>NUCLEOTIDE SEQUENCE</scope>
    <source>
        <strain evidence="1">S27</strain>
    </source>
</reference>
<dbReference type="AlphaFoldDB" id="A0A939MLH4"/>